<feature type="non-terminal residue" evidence="1">
    <location>
        <position position="1"/>
    </location>
</feature>
<reference evidence="1 2" key="1">
    <citation type="journal article" date="2021" name="Sci. Rep.">
        <title>The distribution of antibiotic resistance genes in chicken gut microbiota commensals.</title>
        <authorList>
            <person name="Juricova H."/>
            <person name="Matiasovicova J."/>
            <person name="Kubasova T."/>
            <person name="Cejkova D."/>
            <person name="Rychlik I."/>
        </authorList>
    </citation>
    <scope>NUCLEOTIDE SEQUENCE [LARGE SCALE GENOMIC DNA]</scope>
    <source>
        <strain evidence="1 2">An425</strain>
    </source>
</reference>
<proteinExistence type="predicted"/>
<evidence type="ECO:0000313" key="1">
    <source>
        <dbReference type="EMBL" id="MBM6876032.1"/>
    </source>
</evidence>
<organism evidence="1 2">
    <name type="scientific">Fusobacterium mortiferum</name>
    <dbReference type="NCBI Taxonomy" id="850"/>
    <lineage>
        <taxon>Bacteria</taxon>
        <taxon>Fusobacteriati</taxon>
        <taxon>Fusobacteriota</taxon>
        <taxon>Fusobacteriia</taxon>
        <taxon>Fusobacteriales</taxon>
        <taxon>Fusobacteriaceae</taxon>
        <taxon>Fusobacterium</taxon>
    </lineage>
</organism>
<evidence type="ECO:0008006" key="3">
    <source>
        <dbReference type="Google" id="ProtNLM"/>
    </source>
</evidence>
<sequence length="122" mass="14910">SLTDKKDLKFYIPWLYEQAKNMDIAEQEVCNLNPELNKNFIKELRLRRAMGMRLSVIVNEFKNNKENARLNIEKYRKDDFFKWAYNIQNFIFTLKNGDKKDILRFLLVKFRGYFILEKIYAR</sequence>
<comment type="caution">
    <text evidence="1">The sequence shown here is derived from an EMBL/GenBank/DDBJ whole genome shotgun (WGS) entry which is preliminary data.</text>
</comment>
<accession>A0ABS2G575</accession>
<dbReference type="RefSeq" id="WP_204716675.1">
    <property type="nucleotide sequence ID" value="NZ_JACJLT010000157.1"/>
</dbReference>
<keyword evidence="2" id="KW-1185">Reference proteome</keyword>
<gene>
    <name evidence="1" type="ORF">H6A04_10325</name>
</gene>
<protein>
    <recommendedName>
        <fullName evidence="3">Glycosyltransferase family 2 protein</fullName>
    </recommendedName>
</protein>
<evidence type="ECO:0000313" key="2">
    <source>
        <dbReference type="Proteomes" id="UP000728968"/>
    </source>
</evidence>
<dbReference type="EMBL" id="JACJLT010000157">
    <property type="protein sequence ID" value="MBM6876032.1"/>
    <property type="molecule type" value="Genomic_DNA"/>
</dbReference>
<name>A0ABS2G575_FUSMR</name>
<dbReference type="Proteomes" id="UP000728968">
    <property type="component" value="Unassembled WGS sequence"/>
</dbReference>